<dbReference type="CDD" id="cd18186">
    <property type="entry name" value="BTB_POZ_ZBTB_KLHL-like"/>
    <property type="match status" value="1"/>
</dbReference>
<feature type="compositionally biased region" description="Pro residues" evidence="1">
    <location>
        <begin position="234"/>
        <end position="244"/>
    </location>
</feature>
<feature type="region of interest" description="Disordered" evidence="1">
    <location>
        <begin position="202"/>
        <end position="250"/>
    </location>
</feature>
<comment type="caution">
    <text evidence="2">The sequence shown here is derived from an EMBL/GenBank/DDBJ whole genome shotgun (WGS) entry which is preliminary data.</text>
</comment>
<evidence type="ECO:0008006" key="4">
    <source>
        <dbReference type="Google" id="ProtNLM"/>
    </source>
</evidence>
<dbReference type="InterPro" id="IPR011333">
    <property type="entry name" value="SKP1/BTB/POZ_sf"/>
</dbReference>
<accession>A0ABR3X3Q1</accession>
<sequence>MASSSRANGEGSSQRTLGDTMRAPSVNTPGIVVLDTLPDDLDRKEVLDPSQDLWLSTSDGSVLLKAEWFRKALLGNFLEAEAQSLDLPEEDPAIFHFLVAYLYEERYSPTKPLSTVLVLDPDKGKGKDVANDTPNSDSDSDALSWRSDSSAQSRRRQERRRRRQERQLEQLRQKHPGAHRPNCNCPQCWACSAPRFPPAIPPPVYPPGVMMNGRDRSRRDQRHRRRGPDGRPMAPRPGSPPPMVTSPSDAEARIKGEDMRTWLIAYELNIDVYICADRYMLDGFKDKISRSTIDLLESAGPDAAQIEVLRLCRKIYDGLGDGDALLRMVFARVGFLQPTLWKTAPEETGAFLMENPDVATLVLKETSMRRAEDYHGAHLLPSMERAAWTTVPPGPPFDHQMLPRPFPRGVRY</sequence>
<keyword evidence="3" id="KW-1185">Reference proteome</keyword>
<dbReference type="Gene3D" id="3.30.710.10">
    <property type="entry name" value="Potassium Channel Kv1.1, Chain A"/>
    <property type="match status" value="1"/>
</dbReference>
<evidence type="ECO:0000313" key="2">
    <source>
        <dbReference type="EMBL" id="KAL1870460.1"/>
    </source>
</evidence>
<dbReference type="Proteomes" id="UP001583177">
    <property type="component" value="Unassembled WGS sequence"/>
</dbReference>
<protein>
    <recommendedName>
        <fullName evidence="4">BTB domain-containing protein</fullName>
    </recommendedName>
</protein>
<evidence type="ECO:0000313" key="3">
    <source>
        <dbReference type="Proteomes" id="UP001583177"/>
    </source>
</evidence>
<name>A0ABR3X3Q1_9PEZI</name>
<organism evidence="2 3">
    <name type="scientific">Diaporthe australafricana</name>
    <dbReference type="NCBI Taxonomy" id="127596"/>
    <lineage>
        <taxon>Eukaryota</taxon>
        <taxon>Fungi</taxon>
        <taxon>Dikarya</taxon>
        <taxon>Ascomycota</taxon>
        <taxon>Pezizomycotina</taxon>
        <taxon>Sordariomycetes</taxon>
        <taxon>Sordariomycetidae</taxon>
        <taxon>Diaporthales</taxon>
        <taxon>Diaporthaceae</taxon>
        <taxon>Diaporthe</taxon>
    </lineage>
</organism>
<proteinExistence type="predicted"/>
<dbReference type="EMBL" id="JAWRVE010000037">
    <property type="protein sequence ID" value="KAL1870460.1"/>
    <property type="molecule type" value="Genomic_DNA"/>
</dbReference>
<feature type="compositionally biased region" description="Polar residues" evidence="1">
    <location>
        <begin position="1"/>
        <end position="17"/>
    </location>
</feature>
<reference evidence="2 3" key="1">
    <citation type="journal article" date="2024" name="IMA Fungus">
        <title>IMA Genome - F19 : A genome assembly and annotation guide to empower mycologists, including annotated draft genome sequences of Ceratocystis pirilliformis, Diaporthe australafricana, Fusarium ophioides, Paecilomyces lecythidis, and Sporothrix stenoceras.</title>
        <authorList>
            <person name="Aylward J."/>
            <person name="Wilson A.M."/>
            <person name="Visagie C.M."/>
            <person name="Spraker J."/>
            <person name="Barnes I."/>
            <person name="Buitendag C."/>
            <person name="Ceriani C."/>
            <person name="Del Mar Angel L."/>
            <person name="du Plessis D."/>
            <person name="Fuchs T."/>
            <person name="Gasser K."/>
            <person name="Kramer D."/>
            <person name="Li W."/>
            <person name="Munsamy K."/>
            <person name="Piso A."/>
            <person name="Price J.L."/>
            <person name="Sonnekus B."/>
            <person name="Thomas C."/>
            <person name="van der Nest A."/>
            <person name="van Dijk A."/>
            <person name="van Heerden A."/>
            <person name="van Vuuren N."/>
            <person name="Yilmaz N."/>
            <person name="Duong T.A."/>
            <person name="van der Merwe N.A."/>
            <person name="Wingfield M.J."/>
            <person name="Wingfield B.D."/>
        </authorList>
    </citation>
    <scope>NUCLEOTIDE SEQUENCE [LARGE SCALE GENOMIC DNA]</scope>
    <source>
        <strain evidence="2 3">CMW 18300</strain>
    </source>
</reference>
<evidence type="ECO:0000256" key="1">
    <source>
        <dbReference type="SAM" id="MobiDB-lite"/>
    </source>
</evidence>
<dbReference type="PANTHER" id="PTHR47843:SF6">
    <property type="entry name" value="BTB DOMAIN-CONTAINING PROTEIN"/>
    <property type="match status" value="1"/>
</dbReference>
<feature type="compositionally biased region" description="Basic residues" evidence="1">
    <location>
        <begin position="153"/>
        <end position="164"/>
    </location>
</feature>
<dbReference type="PANTHER" id="PTHR47843">
    <property type="entry name" value="BTB DOMAIN-CONTAINING PROTEIN-RELATED"/>
    <property type="match status" value="1"/>
</dbReference>
<feature type="region of interest" description="Disordered" evidence="1">
    <location>
        <begin position="1"/>
        <end position="28"/>
    </location>
</feature>
<gene>
    <name evidence="2" type="ORF">Daus18300_005147</name>
</gene>
<feature type="region of interest" description="Disordered" evidence="1">
    <location>
        <begin position="124"/>
        <end position="179"/>
    </location>
</feature>